<dbReference type="InParanoid" id="G3IBB5"/>
<dbReference type="Proteomes" id="UP000001075">
    <property type="component" value="Unassembled WGS sequence"/>
</dbReference>
<organism evidence="1 2">
    <name type="scientific">Cricetulus griseus</name>
    <name type="common">Chinese hamster</name>
    <name type="synonym">Cricetulus barabensis griseus</name>
    <dbReference type="NCBI Taxonomy" id="10029"/>
    <lineage>
        <taxon>Eukaryota</taxon>
        <taxon>Metazoa</taxon>
        <taxon>Chordata</taxon>
        <taxon>Craniata</taxon>
        <taxon>Vertebrata</taxon>
        <taxon>Euteleostomi</taxon>
        <taxon>Mammalia</taxon>
        <taxon>Eutheria</taxon>
        <taxon>Euarchontoglires</taxon>
        <taxon>Glires</taxon>
        <taxon>Rodentia</taxon>
        <taxon>Myomorpha</taxon>
        <taxon>Muroidea</taxon>
        <taxon>Cricetidae</taxon>
        <taxon>Cricetinae</taxon>
        <taxon>Cricetulus</taxon>
    </lineage>
</organism>
<protein>
    <submittedName>
        <fullName evidence="1">Uncharacterized protein</fullName>
    </submittedName>
</protein>
<reference evidence="2" key="1">
    <citation type="journal article" date="2011" name="Nat. Biotechnol.">
        <title>The genomic sequence of the Chinese hamster ovary (CHO)-K1 cell line.</title>
        <authorList>
            <person name="Xu X."/>
            <person name="Nagarajan H."/>
            <person name="Lewis N.E."/>
            <person name="Pan S."/>
            <person name="Cai Z."/>
            <person name="Liu X."/>
            <person name="Chen W."/>
            <person name="Xie M."/>
            <person name="Wang W."/>
            <person name="Hammond S."/>
            <person name="Andersen M.R."/>
            <person name="Neff N."/>
            <person name="Passarelli B."/>
            <person name="Koh W."/>
            <person name="Fan H.C."/>
            <person name="Wang J."/>
            <person name="Gui Y."/>
            <person name="Lee K.H."/>
            <person name="Betenbaugh M.J."/>
            <person name="Quake S.R."/>
            <person name="Famili I."/>
            <person name="Palsson B.O."/>
            <person name="Wang J."/>
        </authorList>
    </citation>
    <scope>NUCLEOTIDE SEQUENCE [LARGE SCALE GENOMIC DNA]</scope>
    <source>
        <strain evidence="2">CHO K1 cell line</strain>
    </source>
</reference>
<evidence type="ECO:0000313" key="1">
    <source>
        <dbReference type="EMBL" id="EGW11157.1"/>
    </source>
</evidence>
<dbReference type="AlphaFoldDB" id="G3IBB5"/>
<dbReference type="EMBL" id="JH001808">
    <property type="protein sequence ID" value="EGW11157.1"/>
    <property type="molecule type" value="Genomic_DNA"/>
</dbReference>
<evidence type="ECO:0000313" key="2">
    <source>
        <dbReference type="Proteomes" id="UP000001075"/>
    </source>
</evidence>
<name>G3IBB5_CRIGR</name>
<gene>
    <name evidence="1" type="ORF">I79_020935</name>
</gene>
<proteinExistence type="predicted"/>
<accession>G3IBB5</accession>
<sequence>MLEGSLDCKSLGLKQEDRVQECRLSARYGTQPGWVPVKPSWPPLPEYGKVMLAVEVASAGVGS</sequence>